<dbReference type="AlphaFoldDB" id="A0A7V1K582"/>
<organism evidence="11">
    <name type="scientific">Desulfofervidus auxilii</name>
    <dbReference type="NCBI Taxonomy" id="1621989"/>
    <lineage>
        <taxon>Bacteria</taxon>
        <taxon>Pseudomonadati</taxon>
        <taxon>Thermodesulfobacteriota</taxon>
        <taxon>Candidatus Desulfofervidia</taxon>
        <taxon>Candidatus Desulfofervidales</taxon>
        <taxon>Candidatus Desulfofervidaceae</taxon>
        <taxon>Candidatus Desulfofervidus</taxon>
    </lineage>
</organism>
<comment type="catalytic activity">
    <reaction evidence="1">
        <text>ATP + protein L-histidine = ADP + protein N-phospho-L-histidine.</text>
        <dbReference type="EC" id="2.7.13.3"/>
    </reaction>
</comment>
<dbReference type="InterPro" id="IPR036097">
    <property type="entry name" value="HisK_dim/P_sf"/>
</dbReference>
<protein>
    <recommendedName>
        <fullName evidence="2">histidine kinase</fullName>
        <ecNumber evidence="2">2.7.13.3</ecNumber>
    </recommendedName>
</protein>
<feature type="coiled-coil region" evidence="7">
    <location>
        <begin position="118"/>
        <end position="149"/>
    </location>
</feature>
<feature type="domain" description="Response regulatory" evidence="9">
    <location>
        <begin position="2"/>
        <end position="116"/>
    </location>
</feature>
<evidence type="ECO:0000256" key="1">
    <source>
        <dbReference type="ARBA" id="ARBA00000085"/>
    </source>
</evidence>
<dbReference type="Pfam" id="PF00072">
    <property type="entry name" value="Response_reg"/>
    <property type="match status" value="1"/>
</dbReference>
<dbReference type="RefSeq" id="WP_066064401.1">
    <property type="nucleotide sequence ID" value="NZ_CP013015.1"/>
</dbReference>
<evidence type="ECO:0000259" key="8">
    <source>
        <dbReference type="PROSITE" id="PS50109"/>
    </source>
</evidence>
<keyword evidence="3 6" id="KW-0597">Phosphoprotein</keyword>
<evidence type="ECO:0000313" key="11">
    <source>
        <dbReference type="EMBL" id="HEB74404.1"/>
    </source>
</evidence>
<feature type="modified residue" description="4-aspartylphosphate" evidence="6">
    <location>
        <position position="51"/>
    </location>
</feature>
<evidence type="ECO:0000256" key="5">
    <source>
        <dbReference type="ARBA" id="ARBA00022777"/>
    </source>
</evidence>
<gene>
    <name evidence="11" type="ORF">ENJ03_04210</name>
    <name evidence="10" type="ORF">HS1_001859</name>
</gene>
<dbReference type="Gene3D" id="3.30.565.10">
    <property type="entry name" value="Histidine kinase-like ATPase, C-terminal domain"/>
    <property type="match status" value="1"/>
</dbReference>
<dbReference type="Proteomes" id="UP000886268">
    <property type="component" value="Unassembled WGS sequence"/>
</dbReference>
<evidence type="ECO:0000313" key="10">
    <source>
        <dbReference type="EMBL" id="AMM41653.1"/>
    </source>
</evidence>
<dbReference type="InterPro" id="IPR004358">
    <property type="entry name" value="Sig_transdc_His_kin-like_C"/>
</dbReference>
<dbReference type="SMART" id="SM00448">
    <property type="entry name" value="REC"/>
    <property type="match status" value="1"/>
</dbReference>
<dbReference type="InterPro" id="IPR003661">
    <property type="entry name" value="HisK_dim/P_dom"/>
</dbReference>
<feature type="domain" description="Histidine kinase" evidence="8">
    <location>
        <begin position="165"/>
        <end position="376"/>
    </location>
</feature>
<dbReference type="Gene3D" id="1.10.287.130">
    <property type="match status" value="1"/>
</dbReference>
<reference evidence="10 12" key="1">
    <citation type="submission" date="2015-10" db="EMBL/GenBank/DDBJ databases">
        <title>Candidatus Desulfofervidus auxilii, a hydrogenotrophic sulfate-reducing bacterium involved in the thermophilic anaerobic oxidation of methane.</title>
        <authorList>
            <person name="Krukenberg V."/>
            <person name="Richter M."/>
            <person name="Wegener G."/>
        </authorList>
    </citation>
    <scope>NUCLEOTIDE SEQUENCE [LARGE SCALE GENOMIC DNA]</scope>
    <source>
        <strain evidence="10 12">HS1</strain>
    </source>
</reference>
<dbReference type="PROSITE" id="PS50109">
    <property type="entry name" value="HIS_KIN"/>
    <property type="match status" value="1"/>
</dbReference>
<dbReference type="InterPro" id="IPR011006">
    <property type="entry name" value="CheY-like_superfamily"/>
</dbReference>
<dbReference type="Pfam" id="PF02518">
    <property type="entry name" value="HATPase_c"/>
    <property type="match status" value="1"/>
</dbReference>
<proteinExistence type="predicted"/>
<accession>A0A7V1K582</accession>
<dbReference type="KEGG" id="daw:HS1_001859"/>
<dbReference type="InterPro" id="IPR003594">
    <property type="entry name" value="HATPase_dom"/>
</dbReference>
<dbReference type="SMART" id="SM00387">
    <property type="entry name" value="HATPase_c"/>
    <property type="match status" value="1"/>
</dbReference>
<dbReference type="CDD" id="cd00082">
    <property type="entry name" value="HisKA"/>
    <property type="match status" value="1"/>
</dbReference>
<dbReference type="PANTHER" id="PTHR43547:SF2">
    <property type="entry name" value="HYBRID SIGNAL TRANSDUCTION HISTIDINE KINASE C"/>
    <property type="match status" value="1"/>
</dbReference>
<reference evidence="11" key="2">
    <citation type="journal article" date="2020" name="mSystems">
        <title>Genome- and Community-Level Interaction Insights into Carbon Utilization and Element Cycling Functions of Hydrothermarchaeota in Hydrothermal Sediment.</title>
        <authorList>
            <person name="Zhou Z."/>
            <person name="Liu Y."/>
            <person name="Xu W."/>
            <person name="Pan J."/>
            <person name="Luo Z.H."/>
            <person name="Li M."/>
        </authorList>
    </citation>
    <scope>NUCLEOTIDE SEQUENCE [LARGE SCALE GENOMIC DNA]</scope>
    <source>
        <strain evidence="11">HyVt-45</strain>
    </source>
</reference>
<evidence type="ECO:0000256" key="2">
    <source>
        <dbReference type="ARBA" id="ARBA00012438"/>
    </source>
</evidence>
<dbReference type="OrthoDB" id="9805967at2"/>
<dbReference type="EMBL" id="DRKW01000245">
    <property type="protein sequence ID" value="HEB74404.1"/>
    <property type="molecule type" value="Genomic_DNA"/>
</dbReference>
<dbReference type="EMBL" id="CP013015">
    <property type="protein sequence ID" value="AMM41653.1"/>
    <property type="molecule type" value="Genomic_DNA"/>
</dbReference>
<dbReference type="SUPFAM" id="SSF55874">
    <property type="entry name" value="ATPase domain of HSP90 chaperone/DNA topoisomerase II/histidine kinase"/>
    <property type="match status" value="1"/>
</dbReference>
<dbReference type="Proteomes" id="UP000070560">
    <property type="component" value="Chromosome"/>
</dbReference>
<dbReference type="SMART" id="SM00388">
    <property type="entry name" value="HisKA"/>
    <property type="match status" value="1"/>
</dbReference>
<evidence type="ECO:0000256" key="4">
    <source>
        <dbReference type="ARBA" id="ARBA00022679"/>
    </source>
</evidence>
<dbReference type="Gene3D" id="3.40.50.2300">
    <property type="match status" value="1"/>
</dbReference>
<dbReference type="PANTHER" id="PTHR43547">
    <property type="entry name" value="TWO-COMPONENT HISTIDINE KINASE"/>
    <property type="match status" value="1"/>
</dbReference>
<dbReference type="PRINTS" id="PR00344">
    <property type="entry name" value="BCTRLSENSOR"/>
</dbReference>
<dbReference type="GO" id="GO:0000155">
    <property type="term" value="F:phosphorelay sensor kinase activity"/>
    <property type="evidence" value="ECO:0007669"/>
    <property type="project" value="InterPro"/>
</dbReference>
<dbReference type="PROSITE" id="PS50110">
    <property type="entry name" value="RESPONSE_REGULATORY"/>
    <property type="match status" value="1"/>
</dbReference>
<evidence type="ECO:0000259" key="9">
    <source>
        <dbReference type="PROSITE" id="PS50110"/>
    </source>
</evidence>
<evidence type="ECO:0000256" key="3">
    <source>
        <dbReference type="ARBA" id="ARBA00022553"/>
    </source>
</evidence>
<dbReference type="Pfam" id="PF00512">
    <property type="entry name" value="HisKA"/>
    <property type="match status" value="1"/>
</dbReference>
<dbReference type="InterPro" id="IPR005467">
    <property type="entry name" value="His_kinase_dom"/>
</dbReference>
<keyword evidence="5 10" id="KW-0418">Kinase</keyword>
<keyword evidence="4" id="KW-0808">Transferase</keyword>
<dbReference type="EC" id="2.7.13.3" evidence="2"/>
<sequence>MKLLLIDDEAPVREILGLSLRSEGYEVMTAASGKEGIEIFRRENPPIVLTDIKMPGMDGIEVLKKIKQINPETEVIIITGHGDMDLAIQSLQFEASDFITKPIKDEALAVALKRAKEKLEMKQRLKEYTTNLENKVKEAIEELRIKEMQLFQSKKLAALGTLLAGVAHELNNPLSNISTSCQILLEEIENTDLDFRKHFLKQIEEQTDKARNIIRSLLEFSRQKEFEKETLNLKDIIQETMSFIRGQVPARVEIRVEVPESINIYADKQRIQQAFLNIITNAIQSIPNEGIISIKAEVDEDKGFVNIKFKDTGVGIKPEILPRIFDPFFTTKEVGKGSGLGLFVTHEIIERHGGRITVKSKVGEGTSFLVQLPLRKRAYEQ</sequence>
<name>A0A7V1K582_DESA2</name>
<dbReference type="InterPro" id="IPR036890">
    <property type="entry name" value="HATPase_C_sf"/>
</dbReference>
<dbReference type="SUPFAM" id="SSF47384">
    <property type="entry name" value="Homodimeric domain of signal transducing histidine kinase"/>
    <property type="match status" value="1"/>
</dbReference>
<keyword evidence="12" id="KW-1185">Reference proteome</keyword>
<dbReference type="SUPFAM" id="SSF52172">
    <property type="entry name" value="CheY-like"/>
    <property type="match status" value="1"/>
</dbReference>
<dbReference type="InterPro" id="IPR001789">
    <property type="entry name" value="Sig_transdc_resp-reg_receiver"/>
</dbReference>
<evidence type="ECO:0000256" key="7">
    <source>
        <dbReference type="SAM" id="Coils"/>
    </source>
</evidence>
<evidence type="ECO:0000313" key="12">
    <source>
        <dbReference type="Proteomes" id="UP000070560"/>
    </source>
</evidence>
<dbReference type="FunFam" id="3.30.565.10:FF:000006">
    <property type="entry name" value="Sensor histidine kinase WalK"/>
    <property type="match status" value="1"/>
</dbReference>
<keyword evidence="7" id="KW-0175">Coiled coil</keyword>
<evidence type="ECO:0000256" key="6">
    <source>
        <dbReference type="PROSITE-ProRule" id="PRU00169"/>
    </source>
</evidence>